<dbReference type="Pfam" id="PF08891">
    <property type="entry name" value="YfcL"/>
    <property type="match status" value="1"/>
</dbReference>
<keyword evidence="2" id="KW-1185">Reference proteome</keyword>
<dbReference type="RefSeq" id="WP_044832464.1">
    <property type="nucleotide sequence ID" value="NZ_CP059735.1"/>
</dbReference>
<evidence type="ECO:0000313" key="2">
    <source>
        <dbReference type="Proteomes" id="UP000032568"/>
    </source>
</evidence>
<dbReference type="AlphaFoldDB" id="A0AAF0C5A3"/>
<organism evidence="1 2">
    <name type="scientific">Thalassomonas actiniarum</name>
    <dbReference type="NCBI Taxonomy" id="485447"/>
    <lineage>
        <taxon>Bacteria</taxon>
        <taxon>Pseudomonadati</taxon>
        <taxon>Pseudomonadota</taxon>
        <taxon>Gammaproteobacteria</taxon>
        <taxon>Alteromonadales</taxon>
        <taxon>Colwelliaceae</taxon>
        <taxon>Thalassomonas</taxon>
    </lineage>
</organism>
<name>A0AAF0C5A3_9GAMM</name>
<proteinExistence type="predicted"/>
<accession>A0AAF0C5A3</accession>
<sequence length="90" mass="10091">MQLTNLASLYQYFDDMVASDADSDTLFASSYLRGFISLAASSYGDEQQALSAQLAQEVSEQLHQARTELAPQDRQLVNNFWLELQGYFSA</sequence>
<reference evidence="1 2" key="2">
    <citation type="journal article" date="2022" name="Mar. Drugs">
        <title>Bioassay-Guided Fractionation Leads to the Detection of Cholic Acid Generated by the Rare Thalassomonas sp.</title>
        <authorList>
            <person name="Pheiffer F."/>
            <person name="Schneider Y.K."/>
            <person name="Hansen E.H."/>
            <person name="Andersen J.H."/>
            <person name="Isaksson J."/>
            <person name="Busche T."/>
            <person name="R C."/>
            <person name="Kalinowski J."/>
            <person name="Zyl L.V."/>
            <person name="Trindade M."/>
        </authorList>
    </citation>
    <scope>NUCLEOTIDE SEQUENCE [LARGE SCALE GENOMIC DNA]</scope>
    <source>
        <strain evidence="1 2">A5K-106</strain>
    </source>
</reference>
<protein>
    <submittedName>
        <fullName evidence="1">YfcL family protein</fullName>
    </submittedName>
</protein>
<dbReference type="EMBL" id="CP059735">
    <property type="protein sequence ID" value="WDE00854.1"/>
    <property type="molecule type" value="Genomic_DNA"/>
</dbReference>
<evidence type="ECO:0000313" key="1">
    <source>
        <dbReference type="EMBL" id="WDE00854.1"/>
    </source>
</evidence>
<reference evidence="1 2" key="1">
    <citation type="journal article" date="2015" name="Genome Announc.">
        <title>Draft Genome Sequences of Marine Isolates of Thalassomonas viridans and Thalassomonas actiniarum.</title>
        <authorList>
            <person name="Olonade I."/>
            <person name="van Zyl L.J."/>
            <person name="Trindade M."/>
        </authorList>
    </citation>
    <scope>NUCLEOTIDE SEQUENCE [LARGE SCALE GENOMIC DNA]</scope>
    <source>
        <strain evidence="1 2">A5K-106</strain>
    </source>
</reference>
<gene>
    <name evidence="1" type="ORF">SG35_009585</name>
</gene>
<dbReference type="KEGG" id="tact:SG35_009585"/>
<dbReference type="Proteomes" id="UP000032568">
    <property type="component" value="Chromosome"/>
</dbReference>
<dbReference type="InterPro" id="IPR014987">
    <property type="entry name" value="UPF_YfcL"/>
</dbReference>